<dbReference type="InterPro" id="IPR017850">
    <property type="entry name" value="Alkaline_phosphatase_core_sf"/>
</dbReference>
<dbReference type="InterPro" id="IPR008475">
    <property type="entry name" value="PLipase_C_C"/>
</dbReference>
<organism evidence="5 6">
    <name type="scientific">Rugamonas aquatica</name>
    <dbReference type="NCBI Taxonomy" id="2743357"/>
    <lineage>
        <taxon>Bacteria</taxon>
        <taxon>Pseudomonadati</taxon>
        <taxon>Pseudomonadota</taxon>
        <taxon>Betaproteobacteria</taxon>
        <taxon>Burkholderiales</taxon>
        <taxon>Oxalobacteraceae</taxon>
        <taxon>Telluria group</taxon>
        <taxon>Rugamonas</taxon>
    </lineage>
</organism>
<dbReference type="InterPro" id="IPR006311">
    <property type="entry name" value="TAT_signal"/>
</dbReference>
<comment type="caution">
    <text evidence="5">The sequence shown here is derived from an EMBL/GenBank/DDBJ whole genome shotgun (WGS) entry which is preliminary data.</text>
</comment>
<dbReference type="Gene3D" id="3.40.720.10">
    <property type="entry name" value="Alkaline Phosphatase, subunit A"/>
    <property type="match status" value="2"/>
</dbReference>
<dbReference type="CDD" id="cd16014">
    <property type="entry name" value="PLC"/>
    <property type="match status" value="1"/>
</dbReference>
<proteinExistence type="inferred from homology"/>
<dbReference type="GO" id="GO:0034480">
    <property type="term" value="F:phosphatidylcholine phospholipase C activity"/>
    <property type="evidence" value="ECO:0007669"/>
    <property type="project" value="UniProtKB-EC"/>
</dbReference>
<dbReference type="EMBL" id="WHUG01000002">
    <property type="protein sequence ID" value="MQA37958.1"/>
    <property type="molecule type" value="Genomic_DNA"/>
</dbReference>
<dbReference type="RefSeq" id="WP_152837397.1">
    <property type="nucleotide sequence ID" value="NZ_WHUG01000002.1"/>
</dbReference>
<accession>A0A6A7MZ77</accession>
<feature type="domain" description="Bacterial phospholipase C C-terminal" evidence="4">
    <location>
        <begin position="598"/>
        <end position="671"/>
    </location>
</feature>
<feature type="domain" description="Bacterial phospholipase C C-terminal" evidence="4">
    <location>
        <begin position="490"/>
        <end position="585"/>
    </location>
</feature>
<name>A0A6A7MZ77_9BURK</name>
<evidence type="ECO:0000313" key="6">
    <source>
        <dbReference type="Proteomes" id="UP000440498"/>
    </source>
</evidence>
<dbReference type="EC" id="3.1.4.3" evidence="2"/>
<sequence>MKLKTGRRGFLRSAIAGSVYASLPLSIREALAVPAHSVKGSIEDVQHVVILMQENRSFDHYFGTMNGVRGFGDRFTIPVQGNRNIWQQFNGRRTVLPYRLDQQAGNAQCALDLPHTWPDAQEAWDGGRMRFWPRAKTDASMAYYGEQELPFQFALAQAFTVCDAYHCSLQGGTNPNRLFLFSGTNDPASLCGGPAIDNTKDGLGPAEDGFTWVTYAERLEEAGVSWKVYQDMADNYDNNPLVLFRQYRQQYTDGRGVLLEKGLSSTLKGVSVQGLKDDVQAGRLPQVSWIVAPRMYCEHPGPSTPIQGGWYTQQVLEALTSNPEVWSKTVFLHMYDENDAFFDHAPPPAAPALNRDGTRAGKSTLPFNDECHTDGRIYGLGPRVPMLVISPWSKGGWVNSQVFDHTSVLQFLERRFGVRDTNIAPWRRAVCGDLTSCFDFASPDARPPVLDPRSKEWADDLRAEQRRQRGIEVPAADAQSLPVQAGGTRPSRALPYKLNVRAEVRLAAGGVAGRDVVALSFVNSGSAGAVFHVYDQLHLDRLPRRYTVEAGKQLDDVWQSDAKDQGRYDLWILGPNGFHRRLSGNLSTATAGLSAEADSREGNMWLALRNDGAAPCSVTLELNAYRMLPPKTIILQANGGSYLWRQEIANQHYWYDFSATCGDFVRRYAGRLETGAHGVSDPAMGGV</sequence>
<keyword evidence="6" id="KW-1185">Reference proteome</keyword>
<dbReference type="Proteomes" id="UP000440498">
    <property type="component" value="Unassembled WGS sequence"/>
</dbReference>
<comment type="similarity">
    <text evidence="1">Belongs to the bacterial phospholipase C family.</text>
</comment>
<dbReference type="Pfam" id="PF04185">
    <property type="entry name" value="Phosphoesterase"/>
    <property type="match status" value="1"/>
</dbReference>
<dbReference type="Pfam" id="PF05506">
    <property type="entry name" value="PLipase_C_C"/>
    <property type="match status" value="2"/>
</dbReference>
<dbReference type="PANTHER" id="PTHR31956:SF36">
    <property type="entry name" value="NON-HEMOLYTIC PHOSPHOLIPASE C"/>
    <property type="match status" value="1"/>
</dbReference>
<evidence type="ECO:0000259" key="4">
    <source>
        <dbReference type="Pfam" id="PF05506"/>
    </source>
</evidence>
<keyword evidence="3" id="KW-0378">Hydrolase</keyword>
<evidence type="ECO:0000256" key="2">
    <source>
        <dbReference type="ARBA" id="ARBA00012018"/>
    </source>
</evidence>
<dbReference type="PROSITE" id="PS51318">
    <property type="entry name" value="TAT"/>
    <property type="match status" value="1"/>
</dbReference>
<reference evidence="5 6" key="1">
    <citation type="submission" date="2019-10" db="EMBL/GenBank/DDBJ databases">
        <title>Two novel species isolated from a subtropical stream in China.</title>
        <authorList>
            <person name="Lu H."/>
        </authorList>
    </citation>
    <scope>NUCLEOTIDE SEQUENCE [LARGE SCALE GENOMIC DNA]</scope>
    <source>
        <strain evidence="5 6">FT29W</strain>
    </source>
</reference>
<protein>
    <recommendedName>
        <fullName evidence="2">phospholipase C</fullName>
        <ecNumber evidence="2">3.1.4.3</ecNumber>
    </recommendedName>
</protein>
<dbReference type="NCBIfam" id="TIGR03396">
    <property type="entry name" value="PC_PLC"/>
    <property type="match status" value="1"/>
</dbReference>
<dbReference type="GO" id="GO:0016042">
    <property type="term" value="P:lipid catabolic process"/>
    <property type="evidence" value="ECO:0007669"/>
    <property type="project" value="InterPro"/>
</dbReference>
<evidence type="ECO:0000256" key="1">
    <source>
        <dbReference type="ARBA" id="ARBA00009717"/>
    </source>
</evidence>
<dbReference type="AlphaFoldDB" id="A0A6A7MZ77"/>
<gene>
    <name evidence="5" type="ORF">GEV02_07340</name>
</gene>
<dbReference type="InterPro" id="IPR017767">
    <property type="entry name" value="PC-PLC"/>
</dbReference>
<evidence type="ECO:0000256" key="3">
    <source>
        <dbReference type="ARBA" id="ARBA00022801"/>
    </source>
</evidence>
<evidence type="ECO:0000313" key="5">
    <source>
        <dbReference type="EMBL" id="MQA37958.1"/>
    </source>
</evidence>
<dbReference type="InterPro" id="IPR007312">
    <property type="entry name" value="Phosphoesterase"/>
</dbReference>
<dbReference type="PANTHER" id="PTHR31956">
    <property type="entry name" value="NON-SPECIFIC PHOSPHOLIPASE C4-RELATED"/>
    <property type="match status" value="1"/>
</dbReference>